<dbReference type="InterPro" id="IPR027417">
    <property type="entry name" value="P-loop_NTPase"/>
</dbReference>
<dbReference type="PANTHER" id="PTHR33295">
    <property type="entry name" value="ATPASE"/>
    <property type="match status" value="1"/>
</dbReference>
<evidence type="ECO:0000259" key="2">
    <source>
        <dbReference type="Pfam" id="PF13635"/>
    </source>
</evidence>
<evidence type="ECO:0000259" key="1">
    <source>
        <dbReference type="Pfam" id="PF13173"/>
    </source>
</evidence>
<dbReference type="Pfam" id="PF13635">
    <property type="entry name" value="DUF4143"/>
    <property type="match status" value="1"/>
</dbReference>
<dbReference type="SUPFAM" id="SSF52540">
    <property type="entry name" value="P-loop containing nucleoside triphosphate hydrolases"/>
    <property type="match status" value="1"/>
</dbReference>
<dbReference type="EMBL" id="FPHN01000123">
    <property type="protein sequence ID" value="SFV61254.1"/>
    <property type="molecule type" value="Genomic_DNA"/>
</dbReference>
<name>A0A1W1C6B6_9ZZZZ</name>
<feature type="domain" description="AAA" evidence="1">
    <location>
        <begin position="44"/>
        <end position="177"/>
    </location>
</feature>
<evidence type="ECO:0008006" key="4">
    <source>
        <dbReference type="Google" id="ProtNLM"/>
    </source>
</evidence>
<feature type="domain" description="DUF4143" evidence="2">
    <location>
        <begin position="233"/>
        <end position="380"/>
    </location>
</feature>
<dbReference type="AlphaFoldDB" id="A0A1W1C6B6"/>
<dbReference type="Pfam" id="PF13173">
    <property type="entry name" value="AAA_14"/>
    <property type="match status" value="1"/>
</dbReference>
<accession>A0A1W1C6B6</accession>
<proteinExistence type="predicted"/>
<reference evidence="3" key="1">
    <citation type="submission" date="2016-10" db="EMBL/GenBank/DDBJ databases">
        <authorList>
            <person name="de Groot N.N."/>
        </authorList>
    </citation>
    <scope>NUCLEOTIDE SEQUENCE</scope>
</reference>
<dbReference type="PANTHER" id="PTHR33295:SF8">
    <property type="entry name" value="AAA+ ATPASE DOMAIN-CONTAINING PROTEIN"/>
    <property type="match status" value="1"/>
</dbReference>
<protein>
    <recommendedName>
        <fullName evidence="4">ATPase</fullName>
    </recommendedName>
</protein>
<organism evidence="3">
    <name type="scientific">hydrothermal vent metagenome</name>
    <dbReference type="NCBI Taxonomy" id="652676"/>
    <lineage>
        <taxon>unclassified sequences</taxon>
        <taxon>metagenomes</taxon>
        <taxon>ecological metagenomes</taxon>
    </lineage>
</organism>
<evidence type="ECO:0000313" key="3">
    <source>
        <dbReference type="EMBL" id="SFV61254.1"/>
    </source>
</evidence>
<dbReference type="Gene3D" id="3.40.50.300">
    <property type="entry name" value="P-loop containing nucleotide triphosphate hydrolases"/>
    <property type="match status" value="1"/>
</dbReference>
<sequence length="438" mass="51997">MIKKKKYAIIFLMKKKIKQIIRDFHLQKPFKVHSRELQLPINTQKIITLMGVRRCGKTSILYETINRLTESIDKKRILFFNFEDERFELNQESLDLILQAYMELYPEIEMQDTYLFFDEIQNVEGWEKFVRRVYDSVSQNIFITGSNSKLLSRDIATSLRGRTITYEVFPLSFREYLAFEKINIDLYSTKSLAFIHNRLEKFLHEGAFPETLLFDDRIREKILQDYYNVMIYKDLIERFSIKNIEALKFFLKRILASSTKLVSVNKIYNDLKSSGFKIGKNSLYEYLGYVEDIYLSLTLDKYSQKITTQTDKKVYSIDIGFNNTLLYKFSDDIGKSMENAVFLELRRREKEIYYHTDRTSECDFVVVEKGRVVQAIQVTYEMENEKTRAREFKGLVNACKQYELNKGLIITYDEEGSYEKDSVKIELISLVSFLLKEV</sequence>
<dbReference type="InterPro" id="IPR041682">
    <property type="entry name" value="AAA_14"/>
</dbReference>
<gene>
    <name evidence="3" type="ORF">MNB_SV-14-932</name>
</gene>
<dbReference type="InterPro" id="IPR025420">
    <property type="entry name" value="DUF4143"/>
</dbReference>